<comment type="caution">
    <text evidence="2">The sequence shown here is derived from an EMBL/GenBank/DDBJ whole genome shotgun (WGS) entry which is preliminary data.</text>
</comment>
<organism evidence="2 3">
    <name type="scientific">Polypedilum vanderplanki</name>
    <name type="common">Sleeping chironomid midge</name>
    <dbReference type="NCBI Taxonomy" id="319348"/>
    <lineage>
        <taxon>Eukaryota</taxon>
        <taxon>Metazoa</taxon>
        <taxon>Ecdysozoa</taxon>
        <taxon>Arthropoda</taxon>
        <taxon>Hexapoda</taxon>
        <taxon>Insecta</taxon>
        <taxon>Pterygota</taxon>
        <taxon>Neoptera</taxon>
        <taxon>Endopterygota</taxon>
        <taxon>Diptera</taxon>
        <taxon>Nematocera</taxon>
        <taxon>Chironomoidea</taxon>
        <taxon>Chironomidae</taxon>
        <taxon>Chironominae</taxon>
        <taxon>Polypedilum</taxon>
        <taxon>Polypedilum</taxon>
    </lineage>
</organism>
<evidence type="ECO:0000313" key="3">
    <source>
        <dbReference type="Proteomes" id="UP001107558"/>
    </source>
</evidence>
<evidence type="ECO:0000256" key="1">
    <source>
        <dbReference type="SAM" id="MobiDB-lite"/>
    </source>
</evidence>
<reference evidence="2" key="1">
    <citation type="submission" date="2021-03" db="EMBL/GenBank/DDBJ databases">
        <title>Chromosome level genome of the anhydrobiotic midge Polypedilum vanderplanki.</title>
        <authorList>
            <person name="Yoshida Y."/>
            <person name="Kikawada T."/>
            <person name="Gusev O."/>
        </authorList>
    </citation>
    <scope>NUCLEOTIDE SEQUENCE</scope>
    <source>
        <strain evidence="2">NIAS01</strain>
        <tissue evidence="2">Whole body or cell culture</tissue>
    </source>
</reference>
<name>A0A9J6CN69_POLVA</name>
<feature type="compositionally biased region" description="Basic and acidic residues" evidence="1">
    <location>
        <begin position="333"/>
        <end position="359"/>
    </location>
</feature>
<protein>
    <submittedName>
        <fullName evidence="2">Uncharacterized protein</fullName>
    </submittedName>
</protein>
<evidence type="ECO:0000313" key="2">
    <source>
        <dbReference type="EMBL" id="KAG5683746.1"/>
    </source>
</evidence>
<dbReference type="Proteomes" id="UP001107558">
    <property type="component" value="Chromosome 1"/>
</dbReference>
<gene>
    <name evidence="2" type="ORF">PVAND_013011</name>
</gene>
<dbReference type="EMBL" id="JADBJN010000001">
    <property type="protein sequence ID" value="KAG5683746.1"/>
    <property type="molecule type" value="Genomic_DNA"/>
</dbReference>
<dbReference type="AlphaFoldDB" id="A0A9J6CN69"/>
<accession>A0A9J6CN69</accession>
<keyword evidence="3" id="KW-1185">Reference proteome</keyword>
<sequence>MSNKFNFIPDDNEVQNRQKIWENFFAKHTAIAEANADDEGMEMDDLIACMEAEEPDYDESSEEDENDDYVEFNLENDEIIAKKNIELSNAEIKKEKKLALTPVEKIITNSKKLTTIFDPSFIEDCKKAYQCRVTELSQRNLPFWNYSRSYENYNENHIRTPQFAASSKNYTRLCENMQGGNVIMSDPRDDLKLYPSGSINGVPIQNGTISFTQPILPPELQQLLPNCSSQRFNLQVRELQYNFSFNGTQELSSFFQHNVINNSFYPGHFNVSSLPINNATLNFIPTSNSTVLSESNIAPTTEIPKSFPSRPPPSKTRRNLKRPLQLNLPPPSPKKDVPTDKIIKENNDAPPEKIQDQHQRSQSLINEKKLKKKNIKKCVPQVSPSSSEDEFDFLTQQHQKNVNKVVPKKGPKVKTKEVKKSNAKKVEKIKTDENKKIKSNKTEDVEKLDKLSNKIKMLTIDDISCGSSCSTVTSDDDAKFFQAERYNKLREKKKLSHRQHKLEKMLNDLNGVDKEELKPETSVVTKKIVPIAKKKDSSSSCESDDDFFLKAVQKAQMKNGNKF</sequence>
<proteinExistence type="predicted"/>
<feature type="region of interest" description="Disordered" evidence="1">
    <location>
        <begin position="296"/>
        <end position="362"/>
    </location>
</feature>